<reference evidence="2 3" key="1">
    <citation type="submission" date="2019-02" db="EMBL/GenBank/DDBJ databases">
        <title>Ureibacillus thermophilus.</title>
        <authorList>
            <person name="Sunny J.S."/>
            <person name="Natarajan A."/>
            <person name="Saleena L.M."/>
        </authorList>
    </citation>
    <scope>NUCLEOTIDE SEQUENCE [LARGE SCALE GENOMIC DNA]</scope>
    <source>
        <strain evidence="2 3">LM102</strain>
    </source>
</reference>
<evidence type="ECO:0000313" key="3">
    <source>
        <dbReference type="Proteomes" id="UP000291151"/>
    </source>
</evidence>
<dbReference type="NCBIfam" id="TIGR00778">
    <property type="entry name" value="ahpD_dom"/>
    <property type="match status" value="1"/>
</dbReference>
<dbReference type="KEGG" id="uth:DKZ56_10045"/>
<protein>
    <submittedName>
        <fullName evidence="2">Alkylhydroperoxidase</fullName>
    </submittedName>
</protein>
<dbReference type="InterPro" id="IPR003779">
    <property type="entry name" value="CMD-like"/>
</dbReference>
<gene>
    <name evidence="2" type="ORF">DKZ56_10045</name>
</gene>
<keyword evidence="2" id="KW-0560">Oxidoreductase</keyword>
<evidence type="ECO:0000259" key="1">
    <source>
        <dbReference type="Pfam" id="PF02627"/>
    </source>
</evidence>
<feature type="domain" description="Carboxymuconolactone decarboxylase-like" evidence="1">
    <location>
        <begin position="89"/>
        <end position="159"/>
    </location>
</feature>
<keyword evidence="2" id="KW-0575">Peroxidase</keyword>
<dbReference type="InterPro" id="IPR029032">
    <property type="entry name" value="AhpD-like"/>
</dbReference>
<feature type="domain" description="Carboxymuconolactone decarboxylase-like" evidence="1">
    <location>
        <begin position="9"/>
        <end position="88"/>
    </location>
</feature>
<dbReference type="SUPFAM" id="SSF69118">
    <property type="entry name" value="AhpD-like"/>
    <property type="match status" value="2"/>
</dbReference>
<dbReference type="GO" id="GO:0051920">
    <property type="term" value="F:peroxiredoxin activity"/>
    <property type="evidence" value="ECO:0007669"/>
    <property type="project" value="InterPro"/>
</dbReference>
<dbReference type="PANTHER" id="PTHR33930:SF8">
    <property type="entry name" value="4-CARBOXYMUCONOLACTONE DECARBOXYLASE"/>
    <property type="match status" value="1"/>
</dbReference>
<dbReference type="Proteomes" id="UP000291151">
    <property type="component" value="Chromosome"/>
</dbReference>
<organism evidence="2 3">
    <name type="scientific">Ureibacillus thermophilus</name>
    <dbReference type="NCBI Taxonomy" id="367743"/>
    <lineage>
        <taxon>Bacteria</taxon>
        <taxon>Bacillati</taxon>
        <taxon>Bacillota</taxon>
        <taxon>Bacilli</taxon>
        <taxon>Bacillales</taxon>
        <taxon>Caryophanaceae</taxon>
        <taxon>Ureibacillus</taxon>
    </lineage>
</organism>
<dbReference type="Pfam" id="PF02627">
    <property type="entry name" value="CMD"/>
    <property type="match status" value="2"/>
</dbReference>
<dbReference type="EMBL" id="CP036528">
    <property type="protein sequence ID" value="QBK27181.1"/>
    <property type="molecule type" value="Genomic_DNA"/>
</dbReference>
<accession>A0A4P6UXI0</accession>
<keyword evidence="3" id="KW-1185">Reference proteome</keyword>
<sequence length="170" mass="18957">MKMLRKYAPEQFKAFAQFDRNIFKHGALTKKEKEIIAVAVAHVTKCHYCIDVHTKKAKAQGATLEELVEAVFVVSAVEAGEVMEHASLAYANFYEAAFKQGNISGELKALIAVAATCILQNFELMDYYTKQALERGATKEQIIEAKYVASALKAGSVYAHMIHLYESFIE</sequence>
<dbReference type="InterPro" id="IPR004675">
    <property type="entry name" value="AhpD_core"/>
</dbReference>
<dbReference type="Gene3D" id="1.20.1290.10">
    <property type="entry name" value="AhpD-like"/>
    <property type="match status" value="2"/>
</dbReference>
<evidence type="ECO:0000313" key="2">
    <source>
        <dbReference type="EMBL" id="QBK27181.1"/>
    </source>
</evidence>
<proteinExistence type="predicted"/>
<dbReference type="PANTHER" id="PTHR33930">
    <property type="entry name" value="ALKYL HYDROPEROXIDE REDUCTASE AHPD"/>
    <property type="match status" value="1"/>
</dbReference>
<name>A0A4P6UXI0_9BACL</name>
<dbReference type="AlphaFoldDB" id="A0A4P6UXI0"/>